<evidence type="ECO:0000256" key="1">
    <source>
        <dbReference type="SAM" id="Phobius"/>
    </source>
</evidence>
<feature type="transmembrane region" description="Helical" evidence="1">
    <location>
        <begin position="142"/>
        <end position="164"/>
    </location>
</feature>
<organism evidence="3 4">
    <name type="scientific">Auraticoccus monumenti</name>
    <dbReference type="NCBI Taxonomy" id="675864"/>
    <lineage>
        <taxon>Bacteria</taxon>
        <taxon>Bacillati</taxon>
        <taxon>Actinomycetota</taxon>
        <taxon>Actinomycetes</taxon>
        <taxon>Propionibacteriales</taxon>
        <taxon>Propionibacteriaceae</taxon>
        <taxon>Auraticoccus</taxon>
    </lineage>
</organism>
<dbReference type="Pfam" id="PF02517">
    <property type="entry name" value="Rce1-like"/>
    <property type="match status" value="1"/>
</dbReference>
<dbReference type="STRING" id="675864.SAMN04489747_3054"/>
<dbReference type="InterPro" id="IPR003675">
    <property type="entry name" value="Rce1/LyrA-like_dom"/>
</dbReference>
<dbReference type="GO" id="GO:0080120">
    <property type="term" value="P:CAAX-box protein maturation"/>
    <property type="evidence" value="ECO:0007669"/>
    <property type="project" value="UniProtKB-ARBA"/>
</dbReference>
<dbReference type="EMBL" id="LT629688">
    <property type="protein sequence ID" value="SDE30023.1"/>
    <property type="molecule type" value="Genomic_DNA"/>
</dbReference>
<feature type="transmembrane region" description="Helical" evidence="1">
    <location>
        <begin position="54"/>
        <end position="76"/>
    </location>
</feature>
<evidence type="ECO:0000259" key="2">
    <source>
        <dbReference type="Pfam" id="PF02517"/>
    </source>
</evidence>
<dbReference type="Proteomes" id="UP000198546">
    <property type="component" value="Chromosome i"/>
</dbReference>
<proteinExistence type="predicted"/>
<feature type="transmembrane region" description="Helical" evidence="1">
    <location>
        <begin position="222"/>
        <end position="242"/>
    </location>
</feature>
<protein>
    <recommendedName>
        <fullName evidence="2">CAAX prenyl protease 2/Lysostaphin resistance protein A-like domain-containing protein</fullName>
    </recommendedName>
</protein>
<reference evidence="3 4" key="1">
    <citation type="submission" date="2016-10" db="EMBL/GenBank/DDBJ databases">
        <authorList>
            <person name="de Groot N.N."/>
        </authorList>
    </citation>
    <scope>NUCLEOTIDE SEQUENCE [LARGE SCALE GENOMIC DNA]</scope>
    <source>
        <strain evidence="3 4">MON 2.2</strain>
    </source>
</reference>
<feature type="transmembrane region" description="Helical" evidence="1">
    <location>
        <begin position="113"/>
        <end position="130"/>
    </location>
</feature>
<evidence type="ECO:0000313" key="4">
    <source>
        <dbReference type="Proteomes" id="UP000198546"/>
    </source>
</evidence>
<keyword evidence="1" id="KW-1133">Transmembrane helix</keyword>
<dbReference type="GO" id="GO:0004175">
    <property type="term" value="F:endopeptidase activity"/>
    <property type="evidence" value="ECO:0007669"/>
    <property type="project" value="UniProtKB-ARBA"/>
</dbReference>
<dbReference type="OrthoDB" id="4772204at2"/>
<feature type="domain" description="CAAX prenyl protease 2/Lysostaphin resistance protein A-like" evidence="2">
    <location>
        <begin position="116"/>
        <end position="213"/>
    </location>
</feature>
<dbReference type="RefSeq" id="WP_090594730.1">
    <property type="nucleotide sequence ID" value="NZ_LT629688.1"/>
</dbReference>
<gene>
    <name evidence="3" type="ORF">SAMN04489747_3054</name>
</gene>
<feature type="transmembrane region" description="Helical" evidence="1">
    <location>
        <begin position="16"/>
        <end position="34"/>
    </location>
</feature>
<keyword evidence="1" id="KW-0472">Membrane</keyword>
<name>A0A1G7BSQ1_9ACTN</name>
<keyword evidence="1" id="KW-0812">Transmembrane</keyword>
<dbReference type="AlphaFoldDB" id="A0A1G7BSQ1"/>
<keyword evidence="4" id="KW-1185">Reference proteome</keyword>
<sequence>MSDSTGSPALRVRPRVRLGVLAFLGYLAVFYAIWIVNGIDYARVGESEDTLLRWYVSPLAGGLVVILVVVSVLGWWRPSLRDRSRLPRSAWVLPVLMAVVAILNMVFGDHSRVTPTMWLFLVVGSLLVGFNEEVVARGQLLVALRSRFGETGVWFLSTLLFSLLHLPNVFFGIGSLAILQVVIQFGLGSVYYLARRCSGSLVPAMVLHGLWDFSTFSSDVPYAGLTAPFLGVAAVVVVVVLLRRDERRAAEQAPVVDGVQRT</sequence>
<evidence type="ECO:0000313" key="3">
    <source>
        <dbReference type="EMBL" id="SDE30023.1"/>
    </source>
</evidence>
<accession>A0A1G7BSQ1</accession>
<feature type="transmembrane region" description="Helical" evidence="1">
    <location>
        <begin position="88"/>
        <end position="107"/>
    </location>
</feature>